<evidence type="ECO:0000313" key="2">
    <source>
        <dbReference type="Proteomes" id="UP000235661"/>
    </source>
</evidence>
<proteinExistence type="predicted"/>
<reference evidence="1 2" key="1">
    <citation type="submission" date="2017-09" db="EMBL/GenBank/DDBJ databases">
        <title>Bacterial strain isolated from the female urinary microbiota.</title>
        <authorList>
            <person name="Thomas-White K."/>
            <person name="Kumar N."/>
            <person name="Forster S."/>
            <person name="Putonti C."/>
            <person name="Lawley T."/>
            <person name="Wolfe A.J."/>
        </authorList>
    </citation>
    <scope>NUCLEOTIDE SEQUENCE [LARGE SCALE GENOMIC DNA]</scope>
    <source>
        <strain evidence="1 2">UMB0818</strain>
    </source>
</reference>
<name>A0A2N6Q692_9BACT</name>
<sequence>MHKIGCASTKKVSFLCLRLALPLQKIGCASTKKVNFLCTCIKIENNEICYHSSRSRVKVE</sequence>
<organism evidence="1 2">
    <name type="scientific">Hoylesella timonensis</name>
    <dbReference type="NCBI Taxonomy" id="386414"/>
    <lineage>
        <taxon>Bacteria</taxon>
        <taxon>Pseudomonadati</taxon>
        <taxon>Bacteroidota</taxon>
        <taxon>Bacteroidia</taxon>
        <taxon>Bacteroidales</taxon>
        <taxon>Prevotellaceae</taxon>
        <taxon>Hoylesella</taxon>
    </lineage>
</organism>
<dbReference type="AlphaFoldDB" id="A0A2N6Q692"/>
<dbReference type="EMBL" id="PNGI01000009">
    <property type="protein sequence ID" value="PMC10467.1"/>
    <property type="molecule type" value="Genomic_DNA"/>
</dbReference>
<gene>
    <name evidence="1" type="ORF">CJ232_05640</name>
</gene>
<dbReference type="Proteomes" id="UP000235661">
    <property type="component" value="Unassembled WGS sequence"/>
</dbReference>
<evidence type="ECO:0000313" key="1">
    <source>
        <dbReference type="EMBL" id="PMC10467.1"/>
    </source>
</evidence>
<comment type="caution">
    <text evidence="1">The sequence shown here is derived from an EMBL/GenBank/DDBJ whole genome shotgun (WGS) entry which is preliminary data.</text>
</comment>
<protein>
    <submittedName>
        <fullName evidence="1">Uncharacterized protein</fullName>
    </submittedName>
</protein>
<accession>A0A2N6Q692</accession>